<dbReference type="EMBL" id="PQWO01000004">
    <property type="protein sequence ID" value="PZD74049.1"/>
    <property type="molecule type" value="Genomic_DNA"/>
</dbReference>
<dbReference type="Proteomes" id="UP000248857">
    <property type="component" value="Unassembled WGS sequence"/>
</dbReference>
<protein>
    <submittedName>
        <fullName evidence="1">Uncharacterized protein</fullName>
    </submittedName>
</protein>
<name>A0A2W1JL05_9CYAN</name>
<keyword evidence="2" id="KW-1185">Reference proteome</keyword>
<reference evidence="1 2" key="1">
    <citation type="journal article" date="2018" name="Sci. Rep.">
        <title>A novel species of the marine cyanobacterium Acaryochloris with a unique pigment content and lifestyle.</title>
        <authorList>
            <person name="Partensky F."/>
            <person name="Six C."/>
            <person name="Ratin M."/>
            <person name="Garczarek L."/>
            <person name="Vaulot D."/>
            <person name="Probert I."/>
            <person name="Calteau A."/>
            <person name="Gourvil P."/>
            <person name="Marie D."/>
            <person name="Grebert T."/>
            <person name="Bouchier C."/>
            <person name="Le Panse S."/>
            <person name="Gachenot M."/>
            <person name="Rodriguez F."/>
            <person name="Garrido J.L."/>
        </authorList>
    </citation>
    <scope>NUCLEOTIDE SEQUENCE [LARGE SCALE GENOMIC DNA]</scope>
    <source>
        <strain evidence="1 2">RCC1774</strain>
    </source>
</reference>
<gene>
    <name evidence="1" type="ORF">C1752_01718</name>
</gene>
<evidence type="ECO:0000313" key="2">
    <source>
        <dbReference type="Proteomes" id="UP000248857"/>
    </source>
</evidence>
<accession>A0A2W1JL05</accession>
<proteinExistence type="predicted"/>
<dbReference type="AlphaFoldDB" id="A0A2W1JL05"/>
<organism evidence="1 2">
    <name type="scientific">Acaryochloris thomasi RCC1774</name>
    <dbReference type="NCBI Taxonomy" id="1764569"/>
    <lineage>
        <taxon>Bacteria</taxon>
        <taxon>Bacillati</taxon>
        <taxon>Cyanobacteriota</taxon>
        <taxon>Cyanophyceae</taxon>
        <taxon>Acaryochloridales</taxon>
        <taxon>Acaryochloridaceae</taxon>
        <taxon>Acaryochloris</taxon>
        <taxon>Acaryochloris thomasi</taxon>
    </lineage>
</organism>
<comment type="caution">
    <text evidence="1">The sequence shown here is derived from an EMBL/GenBank/DDBJ whole genome shotgun (WGS) entry which is preliminary data.</text>
</comment>
<evidence type="ECO:0000313" key="1">
    <source>
        <dbReference type="EMBL" id="PZD74049.1"/>
    </source>
</evidence>
<sequence>MGQGDREIEVAKGLKVFTGNGEIISTESKLQIECWLLDLSKENPFLRIAFWIRLSRGQWFKTLTFVT</sequence>